<proteinExistence type="predicted"/>
<evidence type="ECO:0000313" key="1">
    <source>
        <dbReference type="EMBL" id="GGC16997.1"/>
    </source>
</evidence>
<reference evidence="1" key="1">
    <citation type="journal article" date="2014" name="Int. J. Syst. Evol. Microbiol.">
        <title>Complete genome sequence of Corynebacterium casei LMG S-19264T (=DSM 44701T), isolated from a smear-ripened cheese.</title>
        <authorList>
            <consortium name="US DOE Joint Genome Institute (JGI-PGF)"/>
            <person name="Walter F."/>
            <person name="Albersmeier A."/>
            <person name="Kalinowski J."/>
            <person name="Ruckert C."/>
        </authorList>
    </citation>
    <scope>NUCLEOTIDE SEQUENCE</scope>
    <source>
        <strain evidence="1">CCM 7086</strain>
    </source>
</reference>
<dbReference type="EMBL" id="BMCG01000006">
    <property type="protein sequence ID" value="GGC16997.1"/>
    <property type="molecule type" value="Genomic_DNA"/>
</dbReference>
<dbReference type="Proteomes" id="UP000620266">
    <property type="component" value="Unassembled WGS sequence"/>
</dbReference>
<organism evidence="1 2">
    <name type="scientific">Oxalicibacterium flavum</name>
    <dbReference type="NCBI Taxonomy" id="179467"/>
    <lineage>
        <taxon>Bacteria</taxon>
        <taxon>Pseudomonadati</taxon>
        <taxon>Pseudomonadota</taxon>
        <taxon>Betaproteobacteria</taxon>
        <taxon>Burkholderiales</taxon>
        <taxon>Oxalobacteraceae</taxon>
        <taxon>Oxalicibacterium</taxon>
    </lineage>
</organism>
<keyword evidence="2" id="KW-1185">Reference proteome</keyword>
<name>A0A8J2XYT1_9BURK</name>
<accession>A0A8J2XYT1</accession>
<dbReference type="AlphaFoldDB" id="A0A8J2XYT1"/>
<comment type="caution">
    <text evidence="1">The sequence shown here is derived from an EMBL/GenBank/DDBJ whole genome shotgun (WGS) entry which is preliminary data.</text>
</comment>
<reference evidence="1" key="2">
    <citation type="submission" date="2020-09" db="EMBL/GenBank/DDBJ databases">
        <authorList>
            <person name="Sun Q."/>
            <person name="Sedlacek I."/>
        </authorList>
    </citation>
    <scope>NUCLEOTIDE SEQUENCE</scope>
    <source>
        <strain evidence="1">CCM 7086</strain>
    </source>
</reference>
<dbReference type="RefSeq" id="WP_188397162.1">
    <property type="nucleotide sequence ID" value="NZ_BMCG01000006.1"/>
</dbReference>
<gene>
    <name evidence="1" type="ORF">GCM10007205_27460</name>
</gene>
<sequence length="148" mass="16834">MITFAIIVILSFVIYSILKGKSRKNHIDYLRAVRDLDASIAQGQKNSVPSWLKNDDKERQFTNAVLALIRKTTVPLTYAVRGFMSPDASAVLFGLAANMETQGATFIEQQIAAVRYIEENWNQLSLNDQDSFRKETLLEEMTYKANIR</sequence>
<protein>
    <submittedName>
        <fullName evidence="1">Uncharacterized protein</fullName>
    </submittedName>
</protein>
<evidence type="ECO:0000313" key="2">
    <source>
        <dbReference type="Proteomes" id="UP000620266"/>
    </source>
</evidence>